<feature type="domain" description="TNFR-Cys" evidence="10">
    <location>
        <begin position="79"/>
        <end position="122"/>
    </location>
</feature>
<keyword evidence="7" id="KW-1133">Transmembrane helix</keyword>
<gene>
    <name evidence="12" type="ORF">HF521_017638</name>
</gene>
<evidence type="ECO:0000259" key="10">
    <source>
        <dbReference type="PROSITE" id="PS50050"/>
    </source>
</evidence>
<feature type="chain" id="PRO_5035783047" evidence="8">
    <location>
        <begin position="31"/>
        <end position="389"/>
    </location>
</feature>
<comment type="caution">
    <text evidence="6">Lacks conserved residue(s) required for the propagation of feature annotation.</text>
</comment>
<evidence type="ECO:0000256" key="4">
    <source>
        <dbReference type="ARBA" id="ARBA00023157"/>
    </source>
</evidence>
<evidence type="ECO:0000256" key="6">
    <source>
        <dbReference type="PROSITE-ProRule" id="PRU00206"/>
    </source>
</evidence>
<dbReference type="SUPFAM" id="SSF47986">
    <property type="entry name" value="DEATH domain"/>
    <property type="match status" value="1"/>
</dbReference>
<feature type="domain" description="TNFR-Cys" evidence="10">
    <location>
        <begin position="123"/>
        <end position="164"/>
    </location>
</feature>
<sequence length="389" mass="44433">MEIRHHTGKWKKIYVPGILFLLAIFRLCDASEEQNNSNSTGSCLENEYWHNGFCCDMCPPGFKLTKACSGHGQRSTCEKCSPGLFLDSINYTPNCFSCRKPCENAFKEREIQNCTHIQNRICGCHNEYYQFVVEENTKHCLPCRKCGSGEVETRPCGGQMNTLCNCKFNHYRVAKGICALCTNCTSKCSEMCPNNVVMTTPSSTHLPGSPLEKTFILVGMYALIALMCIICLYNGAKHWRKKKPTLYSQSSVSCDSEKQMEKSETHTCIQIKEDESKLLAVLPETMLPDCIPKEIKIHEFIYFVLDIVPVNRFKELVRRLNVSEQDIDRAERDNRAFADAQYQMLMVWFESGTRVGKSILPHRLLQECLERLHDMNLSACAESIQEKYV</sequence>
<keyword evidence="7" id="KW-0472">Membrane</keyword>
<dbReference type="InterPro" id="IPR017896">
    <property type="entry name" value="4Fe4S_Fe-S-bd"/>
</dbReference>
<dbReference type="Pfam" id="PF00531">
    <property type="entry name" value="Death"/>
    <property type="match status" value="1"/>
</dbReference>
<dbReference type="GO" id="GO:0043120">
    <property type="term" value="F:tumor necrosis factor binding"/>
    <property type="evidence" value="ECO:0007669"/>
    <property type="project" value="TreeGrafter"/>
</dbReference>
<dbReference type="AlphaFoldDB" id="A0A8T0BML1"/>
<dbReference type="Proteomes" id="UP000606274">
    <property type="component" value="Unassembled WGS sequence"/>
</dbReference>
<evidence type="ECO:0000259" key="9">
    <source>
        <dbReference type="PROSITE" id="PS50017"/>
    </source>
</evidence>
<dbReference type="PANTHER" id="PTHR46861">
    <property type="entry name" value="TUMOR NECROSIS FACTOR RECEPTOR SUPERFAMILY MEMBER 1A"/>
    <property type="match status" value="1"/>
</dbReference>
<feature type="disulfide bond" evidence="6">
    <location>
        <begin position="146"/>
        <end position="164"/>
    </location>
</feature>
<evidence type="ECO:0000256" key="2">
    <source>
        <dbReference type="ARBA" id="ARBA00022729"/>
    </source>
</evidence>
<feature type="repeat" description="TNFR-Cys" evidence="6">
    <location>
        <begin position="79"/>
        <end position="122"/>
    </location>
</feature>
<evidence type="ECO:0000259" key="11">
    <source>
        <dbReference type="PROSITE" id="PS51379"/>
    </source>
</evidence>
<keyword evidence="3" id="KW-0677">Repeat</keyword>
<protein>
    <submittedName>
        <fullName evidence="12">Uncharacterized protein</fullName>
    </submittedName>
</protein>
<dbReference type="GO" id="GO:0006954">
    <property type="term" value="P:inflammatory response"/>
    <property type="evidence" value="ECO:0007669"/>
    <property type="project" value="TreeGrafter"/>
</dbReference>
<evidence type="ECO:0000256" key="7">
    <source>
        <dbReference type="SAM" id="Phobius"/>
    </source>
</evidence>
<dbReference type="InterPro" id="IPR001368">
    <property type="entry name" value="TNFR/NGFR_Cys_rich_reg"/>
</dbReference>
<dbReference type="GO" id="GO:0006915">
    <property type="term" value="P:apoptotic process"/>
    <property type="evidence" value="ECO:0007669"/>
    <property type="project" value="UniProtKB-KW"/>
</dbReference>
<name>A0A8T0BML1_SILME</name>
<keyword evidence="2 8" id="KW-0732">Signal</keyword>
<evidence type="ECO:0000256" key="8">
    <source>
        <dbReference type="SAM" id="SignalP"/>
    </source>
</evidence>
<keyword evidence="5" id="KW-0325">Glycoprotein</keyword>
<feature type="domain" description="Death" evidence="9">
    <location>
        <begin position="312"/>
        <end position="388"/>
    </location>
</feature>
<feature type="signal peptide" evidence="8">
    <location>
        <begin position="1"/>
        <end position="30"/>
    </location>
</feature>
<feature type="repeat" description="TNFR-Cys" evidence="6">
    <location>
        <begin position="123"/>
        <end position="164"/>
    </location>
</feature>
<evidence type="ECO:0000313" key="13">
    <source>
        <dbReference type="Proteomes" id="UP000606274"/>
    </source>
</evidence>
<dbReference type="GO" id="GO:0045121">
    <property type="term" value="C:membrane raft"/>
    <property type="evidence" value="ECO:0007669"/>
    <property type="project" value="TreeGrafter"/>
</dbReference>
<keyword evidence="4 6" id="KW-1015">Disulfide bond</keyword>
<keyword evidence="1" id="KW-0053">Apoptosis</keyword>
<reference evidence="12" key="1">
    <citation type="submission" date="2020-08" db="EMBL/GenBank/DDBJ databases">
        <title>Chromosome-level assembly of Southern catfish (Silurus meridionalis) provides insights into visual adaptation to the nocturnal and benthic lifestyles.</title>
        <authorList>
            <person name="Zhang Y."/>
            <person name="Wang D."/>
            <person name="Peng Z."/>
        </authorList>
    </citation>
    <scope>NUCLEOTIDE SEQUENCE</scope>
    <source>
        <strain evidence="12">SWU-2019-XX</strain>
        <tissue evidence="12">Muscle</tissue>
    </source>
</reference>
<dbReference type="GO" id="GO:0005031">
    <property type="term" value="F:tumor necrosis factor receptor activity"/>
    <property type="evidence" value="ECO:0007669"/>
    <property type="project" value="TreeGrafter"/>
</dbReference>
<dbReference type="InterPro" id="IPR000488">
    <property type="entry name" value="Death_dom"/>
</dbReference>
<dbReference type="Gene3D" id="2.10.50.10">
    <property type="entry name" value="Tumor Necrosis Factor Receptor, subunit A, domain 2"/>
    <property type="match status" value="2"/>
</dbReference>
<dbReference type="PROSITE" id="PS50050">
    <property type="entry name" value="TNFR_NGFR_2"/>
    <property type="match status" value="2"/>
</dbReference>
<dbReference type="InterPro" id="IPR011029">
    <property type="entry name" value="DEATH-like_dom_sf"/>
</dbReference>
<dbReference type="OrthoDB" id="9408020at2759"/>
<accession>A0A8T0BML1</accession>
<dbReference type="PANTHER" id="PTHR46861:SF1">
    <property type="entry name" value="TUMOR NECROSIS FACTOR RECEPTOR SUPERFAMILY MEMBER 1A"/>
    <property type="match status" value="1"/>
</dbReference>
<dbReference type="GO" id="GO:0043235">
    <property type="term" value="C:receptor complex"/>
    <property type="evidence" value="ECO:0007669"/>
    <property type="project" value="TreeGrafter"/>
</dbReference>
<evidence type="ECO:0000313" key="12">
    <source>
        <dbReference type="EMBL" id="KAF7708581.1"/>
    </source>
</evidence>
<dbReference type="PROSITE" id="PS00652">
    <property type="entry name" value="TNFR_NGFR_1"/>
    <property type="match status" value="1"/>
</dbReference>
<feature type="transmembrane region" description="Helical" evidence="7">
    <location>
        <begin position="214"/>
        <end position="233"/>
    </location>
</feature>
<keyword evidence="7" id="KW-0812">Transmembrane</keyword>
<dbReference type="Pfam" id="PF00020">
    <property type="entry name" value="TNFR_c6"/>
    <property type="match status" value="2"/>
</dbReference>
<feature type="domain" description="4Fe-4S ferredoxin-type" evidence="11">
    <location>
        <begin position="171"/>
        <end position="202"/>
    </location>
</feature>
<dbReference type="Gene3D" id="1.10.533.10">
    <property type="entry name" value="Death Domain, Fas"/>
    <property type="match status" value="1"/>
</dbReference>
<dbReference type="PROSITE" id="PS51379">
    <property type="entry name" value="4FE4S_FER_2"/>
    <property type="match status" value="1"/>
</dbReference>
<evidence type="ECO:0000256" key="5">
    <source>
        <dbReference type="ARBA" id="ARBA00023180"/>
    </source>
</evidence>
<dbReference type="SUPFAM" id="SSF57586">
    <property type="entry name" value="TNF receptor-like"/>
    <property type="match status" value="1"/>
</dbReference>
<dbReference type="PROSITE" id="PS50017">
    <property type="entry name" value="DEATH_DOMAIN"/>
    <property type="match status" value="1"/>
</dbReference>
<proteinExistence type="predicted"/>
<keyword evidence="13" id="KW-1185">Reference proteome</keyword>
<dbReference type="SMART" id="SM00208">
    <property type="entry name" value="TNFR"/>
    <property type="match status" value="4"/>
</dbReference>
<organism evidence="12 13">
    <name type="scientific">Silurus meridionalis</name>
    <name type="common">Southern catfish</name>
    <name type="synonym">Silurus soldatovi meridionalis</name>
    <dbReference type="NCBI Taxonomy" id="175797"/>
    <lineage>
        <taxon>Eukaryota</taxon>
        <taxon>Metazoa</taxon>
        <taxon>Chordata</taxon>
        <taxon>Craniata</taxon>
        <taxon>Vertebrata</taxon>
        <taxon>Euteleostomi</taxon>
        <taxon>Actinopterygii</taxon>
        <taxon>Neopterygii</taxon>
        <taxon>Teleostei</taxon>
        <taxon>Ostariophysi</taxon>
        <taxon>Siluriformes</taxon>
        <taxon>Siluridae</taxon>
        <taxon>Silurus</taxon>
    </lineage>
</organism>
<evidence type="ECO:0000256" key="3">
    <source>
        <dbReference type="ARBA" id="ARBA00022737"/>
    </source>
</evidence>
<dbReference type="InterPro" id="IPR052493">
    <property type="entry name" value="TNFRSF1A"/>
</dbReference>
<evidence type="ECO:0000256" key="1">
    <source>
        <dbReference type="ARBA" id="ARBA00022703"/>
    </source>
</evidence>
<dbReference type="EMBL" id="JABFDY010000004">
    <property type="protein sequence ID" value="KAF7708581.1"/>
    <property type="molecule type" value="Genomic_DNA"/>
</dbReference>
<feature type="disulfide bond" evidence="6">
    <location>
        <begin position="143"/>
        <end position="156"/>
    </location>
</feature>
<feature type="disulfide bond" evidence="6">
    <location>
        <begin position="80"/>
        <end position="95"/>
    </location>
</feature>
<comment type="caution">
    <text evidence="12">The sequence shown here is derived from an EMBL/GenBank/DDBJ whole genome shotgun (WGS) entry which is preliminary data.</text>
</comment>